<dbReference type="Pfam" id="PF00171">
    <property type="entry name" value="Aldedh"/>
    <property type="match status" value="1"/>
</dbReference>
<protein>
    <submittedName>
        <fullName evidence="6">Phenylacetaldehyde dehydrogenase</fullName>
    </submittedName>
</protein>
<dbReference type="GO" id="GO:0016620">
    <property type="term" value="F:oxidoreductase activity, acting on the aldehyde or oxo group of donors, NAD or NADP as acceptor"/>
    <property type="evidence" value="ECO:0007669"/>
    <property type="project" value="InterPro"/>
</dbReference>
<evidence type="ECO:0000256" key="1">
    <source>
        <dbReference type="ARBA" id="ARBA00009986"/>
    </source>
</evidence>
<dbReference type="CDD" id="cd07106">
    <property type="entry name" value="ALDH_AldA-AAD23400"/>
    <property type="match status" value="1"/>
</dbReference>
<feature type="active site" evidence="3">
    <location>
        <position position="320"/>
    </location>
</feature>
<name>A0A495EF48_9MICC</name>
<evidence type="ECO:0000256" key="2">
    <source>
        <dbReference type="ARBA" id="ARBA00023002"/>
    </source>
</evidence>
<dbReference type="Gene3D" id="3.40.605.10">
    <property type="entry name" value="Aldehyde Dehydrogenase, Chain A, domain 1"/>
    <property type="match status" value="1"/>
</dbReference>
<dbReference type="InterPro" id="IPR016163">
    <property type="entry name" value="Ald_DH_C"/>
</dbReference>
<evidence type="ECO:0000259" key="5">
    <source>
        <dbReference type="Pfam" id="PF00171"/>
    </source>
</evidence>
<proteinExistence type="inferred from homology"/>
<sequence>MTPVTLLSISDRLLFPSATASRATESSATASGAGVALAIAIVRDGSTAVRAKTRLRVAPRSKLGQDSTAHLLDVEYTMETYDALLASITPTSGAVRTLIDPATGEPVGDAPVHTVQDLEQAIAAAAVAQPVWAALGHEARSAALLRAADAVERSAEELARLLSREQGKPLNGPNARFEVGACAAWLRAAAATPLDPETVVDDGETRAELHYRPIGVVGAIGPWNWPMMITVWQVAPALRMGNAVVVKPSEFTPLSVLALVHVLNQELPEGLLTAVSGGRDVGEALAAHPAVGKIMFTGSTATGRAIIKSSADTVKRLTLELGGNDAGIVLPDADPKAIAEGLFWGAFINTGQTCAALKRLYVHDAIYDAVCEELTAVAAAMPMGNGLDEASVLGPLQNRQQYDVVAALVNAAKESGARVLLGGNPDPDRAGHFYPTTLVADIDNDNPLVTEEQFGPALPIIRYSSVDEAVAMANALDVGLGASVWSADPAAARKVAARIEAGTVWINKHGAVDPRVPFGGAKQSGYGLEFGVEGLKALGVPQVING</sequence>
<evidence type="ECO:0000256" key="4">
    <source>
        <dbReference type="RuleBase" id="RU003345"/>
    </source>
</evidence>
<reference evidence="6 7" key="1">
    <citation type="submission" date="2018-10" db="EMBL/GenBank/DDBJ databases">
        <title>Genomic Encyclopedia of Type Strains, Phase IV (KMG-IV): sequencing the most valuable type-strain genomes for metagenomic binning, comparative biology and taxonomic classification.</title>
        <authorList>
            <person name="Goeker M."/>
        </authorList>
    </citation>
    <scope>NUCLEOTIDE SEQUENCE [LARGE SCALE GENOMIC DNA]</scope>
    <source>
        <strain evidence="6 7">DSM 25586</strain>
    </source>
</reference>
<evidence type="ECO:0000313" key="7">
    <source>
        <dbReference type="Proteomes" id="UP000276055"/>
    </source>
</evidence>
<accession>A0A495EF48</accession>
<dbReference type="InterPro" id="IPR015590">
    <property type="entry name" value="Aldehyde_DH_dom"/>
</dbReference>
<dbReference type="Proteomes" id="UP000276055">
    <property type="component" value="Unassembled WGS sequence"/>
</dbReference>
<keyword evidence="2 4" id="KW-0560">Oxidoreductase</keyword>
<dbReference type="PROSITE" id="PS00687">
    <property type="entry name" value="ALDEHYDE_DEHYDR_GLU"/>
    <property type="match status" value="1"/>
</dbReference>
<gene>
    <name evidence="6" type="ORF">C8D78_3035</name>
</gene>
<dbReference type="InterPro" id="IPR044086">
    <property type="entry name" value="LUC3-like"/>
</dbReference>
<dbReference type="PROSITE" id="PS00070">
    <property type="entry name" value="ALDEHYDE_DEHYDR_CYS"/>
    <property type="match status" value="1"/>
</dbReference>
<organism evidence="6 7">
    <name type="scientific">Arthrobacter oryzae</name>
    <dbReference type="NCBI Taxonomy" id="409290"/>
    <lineage>
        <taxon>Bacteria</taxon>
        <taxon>Bacillati</taxon>
        <taxon>Actinomycetota</taxon>
        <taxon>Actinomycetes</taxon>
        <taxon>Micrococcales</taxon>
        <taxon>Micrococcaceae</taxon>
        <taxon>Arthrobacter</taxon>
    </lineage>
</organism>
<dbReference type="InterPro" id="IPR016161">
    <property type="entry name" value="Ald_DH/histidinol_DH"/>
</dbReference>
<dbReference type="SUPFAM" id="SSF53720">
    <property type="entry name" value="ALDH-like"/>
    <property type="match status" value="1"/>
</dbReference>
<dbReference type="PANTHER" id="PTHR11699">
    <property type="entry name" value="ALDEHYDE DEHYDROGENASE-RELATED"/>
    <property type="match status" value="1"/>
</dbReference>
<evidence type="ECO:0000313" key="6">
    <source>
        <dbReference type="EMBL" id="RKR15514.1"/>
    </source>
</evidence>
<dbReference type="AlphaFoldDB" id="A0A495EF48"/>
<comment type="similarity">
    <text evidence="1 4">Belongs to the aldehyde dehydrogenase family.</text>
</comment>
<dbReference type="EMBL" id="RBIR01000007">
    <property type="protein sequence ID" value="RKR15514.1"/>
    <property type="molecule type" value="Genomic_DNA"/>
</dbReference>
<evidence type="ECO:0000256" key="3">
    <source>
        <dbReference type="PROSITE-ProRule" id="PRU10007"/>
    </source>
</evidence>
<dbReference type="FunFam" id="3.40.309.10:FF:000009">
    <property type="entry name" value="Aldehyde dehydrogenase A"/>
    <property type="match status" value="1"/>
</dbReference>
<dbReference type="Gene3D" id="3.40.309.10">
    <property type="entry name" value="Aldehyde Dehydrogenase, Chain A, domain 2"/>
    <property type="match status" value="1"/>
</dbReference>
<feature type="domain" description="Aldehyde dehydrogenase" evidence="5">
    <location>
        <begin position="97"/>
        <end position="537"/>
    </location>
</feature>
<dbReference type="InterPro" id="IPR016162">
    <property type="entry name" value="Ald_DH_N"/>
</dbReference>
<comment type="caution">
    <text evidence="6">The sequence shown here is derived from an EMBL/GenBank/DDBJ whole genome shotgun (WGS) entry which is preliminary data.</text>
</comment>
<dbReference type="FunFam" id="3.40.605.10:FF:000007">
    <property type="entry name" value="NAD/NADP-dependent betaine aldehyde dehydrogenase"/>
    <property type="match status" value="1"/>
</dbReference>
<dbReference type="InterPro" id="IPR029510">
    <property type="entry name" value="Ald_DH_CS_GLU"/>
</dbReference>
<dbReference type="InterPro" id="IPR016160">
    <property type="entry name" value="Ald_DH_CS_CYS"/>
</dbReference>